<keyword evidence="4" id="KW-1185">Reference proteome</keyword>
<feature type="chain" id="PRO_5015742075" evidence="2">
    <location>
        <begin position="30"/>
        <end position="337"/>
    </location>
</feature>
<accession>A0A2T3AMD2</accession>
<protein>
    <submittedName>
        <fullName evidence="3">Uncharacterized protein</fullName>
    </submittedName>
</protein>
<sequence length="337" mass="34303">MKKRVARLLPPTGTAALAVLLTLPVLASAFTIPNPLTIPRQPELAIRSSTCGDSSYVQCGDSFPSDFCCPSTSTCNSLAGGTTVLCCPIGSNCTQIESIPCELSLEDKSQHPAAVVMTTALTGTLESCGSQCCPFGYSCNSDNVCQEKSDQSAKPSTSAAASSSTAAATSSSSGSKTTTTGTVSAGVSPTSVTGATVTSTTTSGAGSSSDTSSTASSAAADSSLYGELYRDTTRGSTYPDGAPRIKMPAANHYGGFDRYDGFNPVSEYSGGAAAGNSHSRSRSNTGTQDPNAAYINVFADENALSPHSLSPPAGRFGGVDGMPGDRETRFSDFRRGI</sequence>
<dbReference type="OrthoDB" id="5338512at2759"/>
<evidence type="ECO:0000256" key="2">
    <source>
        <dbReference type="SAM" id="SignalP"/>
    </source>
</evidence>
<evidence type="ECO:0000313" key="4">
    <source>
        <dbReference type="Proteomes" id="UP000241462"/>
    </source>
</evidence>
<reference evidence="3 4" key="1">
    <citation type="journal article" date="2018" name="Mycol. Prog.">
        <title>Coniella lustricola, a new species from submerged detritus.</title>
        <authorList>
            <person name="Raudabaugh D.B."/>
            <person name="Iturriaga T."/>
            <person name="Carver A."/>
            <person name="Mondo S."/>
            <person name="Pangilinan J."/>
            <person name="Lipzen A."/>
            <person name="He G."/>
            <person name="Amirebrahimi M."/>
            <person name="Grigoriev I.V."/>
            <person name="Miller A.N."/>
        </authorList>
    </citation>
    <scope>NUCLEOTIDE SEQUENCE [LARGE SCALE GENOMIC DNA]</scope>
    <source>
        <strain evidence="3 4">B22-T-1</strain>
    </source>
</reference>
<gene>
    <name evidence="3" type="ORF">BD289DRAFT_154594</name>
</gene>
<feature type="region of interest" description="Disordered" evidence="1">
    <location>
        <begin position="156"/>
        <end position="221"/>
    </location>
</feature>
<feature type="signal peptide" evidence="2">
    <location>
        <begin position="1"/>
        <end position="29"/>
    </location>
</feature>
<keyword evidence="2" id="KW-0732">Signal</keyword>
<dbReference type="Proteomes" id="UP000241462">
    <property type="component" value="Unassembled WGS sequence"/>
</dbReference>
<name>A0A2T3AMD2_9PEZI</name>
<dbReference type="STRING" id="2025994.A0A2T3AMD2"/>
<feature type="compositionally biased region" description="Polar residues" evidence="1">
    <location>
        <begin position="276"/>
        <end position="290"/>
    </location>
</feature>
<proteinExistence type="predicted"/>
<feature type="region of interest" description="Disordered" evidence="1">
    <location>
        <begin position="270"/>
        <end position="290"/>
    </location>
</feature>
<evidence type="ECO:0000256" key="1">
    <source>
        <dbReference type="SAM" id="MobiDB-lite"/>
    </source>
</evidence>
<dbReference type="InParanoid" id="A0A2T3AMD2"/>
<organism evidence="3 4">
    <name type="scientific">Coniella lustricola</name>
    <dbReference type="NCBI Taxonomy" id="2025994"/>
    <lineage>
        <taxon>Eukaryota</taxon>
        <taxon>Fungi</taxon>
        <taxon>Dikarya</taxon>
        <taxon>Ascomycota</taxon>
        <taxon>Pezizomycotina</taxon>
        <taxon>Sordariomycetes</taxon>
        <taxon>Sordariomycetidae</taxon>
        <taxon>Diaporthales</taxon>
        <taxon>Schizoparmaceae</taxon>
        <taxon>Coniella</taxon>
    </lineage>
</organism>
<dbReference type="EMBL" id="KZ678374">
    <property type="protein sequence ID" value="PSS03576.1"/>
    <property type="molecule type" value="Genomic_DNA"/>
</dbReference>
<evidence type="ECO:0000313" key="3">
    <source>
        <dbReference type="EMBL" id="PSS03576.1"/>
    </source>
</evidence>
<dbReference type="AlphaFoldDB" id="A0A2T3AMD2"/>
<feature type="compositionally biased region" description="Basic and acidic residues" evidence="1">
    <location>
        <begin position="323"/>
        <end position="337"/>
    </location>
</feature>
<feature type="region of interest" description="Disordered" evidence="1">
    <location>
        <begin position="305"/>
        <end position="337"/>
    </location>
</feature>